<dbReference type="InterPro" id="IPR013382">
    <property type="entry name" value="CRISPR-assoc_prot_Cse2"/>
</dbReference>
<reference evidence="2 3" key="1">
    <citation type="journal article" date="2013" name="Genome Announc.">
        <title>Draft Genome Sequence of the Lignocellulose Decomposer Thermobifida fusca Strain TM51.</title>
        <authorList>
            <person name="Toth A."/>
            <person name="Barna T."/>
            <person name="Nagy I."/>
            <person name="Horvath B."/>
            <person name="Nagy I."/>
            <person name="Tancsics A."/>
            <person name="Kriszt B."/>
            <person name="Baka E."/>
            <person name="Fekete C."/>
            <person name="Kukolya J."/>
        </authorList>
    </citation>
    <scope>NUCLEOTIDE SEQUENCE [LARGE SCALE GENOMIC DNA]</scope>
    <source>
        <strain evidence="2 3">TM51</strain>
    </source>
</reference>
<dbReference type="AlphaFoldDB" id="A0A9P2TAA0"/>
<feature type="region of interest" description="Disordered" evidence="1">
    <location>
        <begin position="225"/>
        <end position="244"/>
    </location>
</feature>
<feature type="region of interest" description="Disordered" evidence="1">
    <location>
        <begin position="93"/>
        <end position="138"/>
    </location>
</feature>
<keyword evidence="3" id="KW-1185">Reference proteome</keyword>
<evidence type="ECO:0000256" key="1">
    <source>
        <dbReference type="SAM" id="MobiDB-lite"/>
    </source>
</evidence>
<dbReference type="InterPro" id="IPR038287">
    <property type="entry name" value="Cse2_sf"/>
</dbReference>
<dbReference type="SMR" id="A0A9P2TAA0"/>
<dbReference type="EMBL" id="AOSG01000041">
    <property type="protein sequence ID" value="EOR71322.1"/>
    <property type="molecule type" value="Genomic_DNA"/>
</dbReference>
<feature type="compositionally biased region" description="Basic and acidic residues" evidence="1">
    <location>
        <begin position="126"/>
        <end position="137"/>
    </location>
</feature>
<dbReference type="Proteomes" id="UP000014184">
    <property type="component" value="Unassembled WGS sequence"/>
</dbReference>
<organism evidence="2 3">
    <name type="scientific">Thermobifida fusca TM51</name>
    <dbReference type="NCBI Taxonomy" id="1169414"/>
    <lineage>
        <taxon>Bacteria</taxon>
        <taxon>Bacillati</taxon>
        <taxon>Actinomycetota</taxon>
        <taxon>Actinomycetes</taxon>
        <taxon>Streptosporangiales</taxon>
        <taxon>Nocardiopsidaceae</taxon>
        <taxon>Thermobifida</taxon>
    </lineage>
</organism>
<name>A0A9P2TAA0_THEFU</name>
<dbReference type="Gene3D" id="1.10.520.40">
    <property type="entry name" value="CRISPR-associated protein Cse2"/>
    <property type="match status" value="1"/>
</dbReference>
<dbReference type="NCBIfam" id="TIGR02548">
    <property type="entry name" value="casB_cse2"/>
    <property type="match status" value="1"/>
</dbReference>
<gene>
    <name evidence="2" type="ORF">TM51_08246</name>
</gene>
<dbReference type="CDD" id="cd09731">
    <property type="entry name" value="Cse2_I-E"/>
    <property type="match status" value="1"/>
</dbReference>
<dbReference type="RefSeq" id="WP_011292019.1">
    <property type="nucleotide sequence ID" value="NZ_AOSG01000041.1"/>
</dbReference>
<accession>A0A9P2TAA0</accession>
<evidence type="ECO:0000313" key="3">
    <source>
        <dbReference type="Proteomes" id="UP000014184"/>
    </source>
</evidence>
<proteinExistence type="predicted"/>
<comment type="caution">
    <text evidence="2">The sequence shown here is derived from an EMBL/GenBank/DDBJ whole genome shotgun (WGS) entry which is preliminary data.</text>
</comment>
<evidence type="ECO:0008006" key="4">
    <source>
        <dbReference type="Google" id="ProtNLM"/>
    </source>
</evidence>
<protein>
    <recommendedName>
        <fullName evidence="4">CRISPR-associated protein, Cse2 family</fullName>
    </recommendedName>
</protein>
<sequence length="244" mass="27405">MNSDYILQHADALVKRVSKLIVNEPAARAALRRGVGLAPEDPRMLAAHRVVAPYVPVPTDYDVDRRRAASLWDVHAVERAFYAVAAIMAAQPRSARDQEAEATEEQTGEPQDSEALTEPTPAEESSATKDGKPDRRPNLGVSLAQAVFDKGLNADSTEQRLHLIARQNLDGVHRHLPRLVLYLRSDQVHIDWGILIRDLARWGHTPRHVAREWVQDYHRTLETLTRQAEQKNKNNTTDEEAEAA</sequence>
<evidence type="ECO:0000313" key="2">
    <source>
        <dbReference type="EMBL" id="EOR71322.1"/>
    </source>
</evidence>
<dbReference type="Pfam" id="PF09485">
    <property type="entry name" value="CRISPR_Cse2"/>
    <property type="match status" value="1"/>
</dbReference>